<evidence type="ECO:0000256" key="1">
    <source>
        <dbReference type="SAM" id="Phobius"/>
    </source>
</evidence>
<keyword evidence="3" id="KW-1185">Reference proteome</keyword>
<dbReference type="Proteomes" id="UP001477278">
    <property type="component" value="Unassembled WGS sequence"/>
</dbReference>
<feature type="transmembrane region" description="Helical" evidence="1">
    <location>
        <begin position="12"/>
        <end position="29"/>
    </location>
</feature>
<name>A0ABV0FMV2_9GAMM</name>
<evidence type="ECO:0008006" key="4">
    <source>
        <dbReference type="Google" id="ProtNLM"/>
    </source>
</evidence>
<comment type="caution">
    <text evidence="2">The sequence shown here is derived from an EMBL/GenBank/DDBJ whole genome shotgun (WGS) entry which is preliminary data.</text>
</comment>
<reference evidence="2 3" key="1">
    <citation type="submission" date="2024-05" db="EMBL/GenBank/DDBJ databases">
        <title>Genome sequencing of Marine Estuary Bacteria, Shewanella vesiculosa and S. baltica, and Pseudomonas syringae.</title>
        <authorList>
            <person name="Gurung A."/>
            <person name="Maclea K.S."/>
        </authorList>
    </citation>
    <scope>NUCLEOTIDE SEQUENCE [LARGE SCALE GENOMIC DNA]</scope>
    <source>
        <strain evidence="2 3">1A</strain>
    </source>
</reference>
<evidence type="ECO:0000313" key="2">
    <source>
        <dbReference type="EMBL" id="MEO3682148.1"/>
    </source>
</evidence>
<keyword evidence="1" id="KW-1133">Transmembrane helix</keyword>
<organism evidence="2 3">
    <name type="scientific">Shewanella vesiculosa</name>
    <dbReference type="NCBI Taxonomy" id="518738"/>
    <lineage>
        <taxon>Bacteria</taxon>
        <taxon>Pseudomonadati</taxon>
        <taxon>Pseudomonadota</taxon>
        <taxon>Gammaproteobacteria</taxon>
        <taxon>Alteromonadales</taxon>
        <taxon>Shewanellaceae</taxon>
        <taxon>Shewanella</taxon>
    </lineage>
</organism>
<dbReference type="RefSeq" id="WP_347689922.1">
    <property type="nucleotide sequence ID" value="NZ_JBDPZN010000002.1"/>
</dbReference>
<keyword evidence="1" id="KW-0812">Transmembrane</keyword>
<proteinExistence type="predicted"/>
<sequence length="161" mass="18383">MLLTQPKRLKIVHKIIQIFILTIFLMFLVTCDKPKTQEKDDLAIDTSLCQFSAGECYKKVADLQVGLLIDPVNTPSEKPLIVTLNSNQAITNISMRIEGRDMFMGIIPVSLSEIKDNTYQGSLIFGSCSSNYMVWRVFISFDYQKQTRTLIYDFLADNDNQ</sequence>
<keyword evidence="1" id="KW-0472">Membrane</keyword>
<gene>
    <name evidence="2" type="ORF">ABHN84_07540</name>
</gene>
<dbReference type="EMBL" id="JBDPZN010000002">
    <property type="protein sequence ID" value="MEO3682148.1"/>
    <property type="molecule type" value="Genomic_DNA"/>
</dbReference>
<accession>A0ABV0FMV2</accession>
<protein>
    <recommendedName>
        <fullName evidence="4">Lipoprotein</fullName>
    </recommendedName>
</protein>
<evidence type="ECO:0000313" key="3">
    <source>
        <dbReference type="Proteomes" id="UP001477278"/>
    </source>
</evidence>